<name>A0A1F5V5X0_9BACT</name>
<dbReference type="InterPro" id="IPR015421">
    <property type="entry name" value="PyrdxlP-dep_Trfase_major"/>
</dbReference>
<keyword evidence="4 7" id="KW-0808">Transferase</keyword>
<dbReference type="STRING" id="1817863.A2Y62_10030"/>
<evidence type="ECO:0000256" key="1">
    <source>
        <dbReference type="ARBA" id="ARBA00001933"/>
    </source>
</evidence>
<dbReference type="Gene3D" id="3.40.640.10">
    <property type="entry name" value="Type I PLP-dependent aspartate aminotransferase-like (Major domain)"/>
    <property type="match status" value="1"/>
</dbReference>
<dbReference type="Gene3D" id="3.90.1150.10">
    <property type="entry name" value="Aspartate Aminotransferase, domain 1"/>
    <property type="match status" value="1"/>
</dbReference>
<feature type="domain" description="Aminotransferase class I/classII large" evidence="6">
    <location>
        <begin position="48"/>
        <end position="383"/>
    </location>
</feature>
<dbReference type="GO" id="GO:0030170">
    <property type="term" value="F:pyridoxal phosphate binding"/>
    <property type="evidence" value="ECO:0007669"/>
    <property type="project" value="InterPro"/>
</dbReference>
<dbReference type="GO" id="GO:0006520">
    <property type="term" value="P:amino acid metabolic process"/>
    <property type="evidence" value="ECO:0007669"/>
    <property type="project" value="InterPro"/>
</dbReference>
<dbReference type="Pfam" id="PF00155">
    <property type="entry name" value="Aminotran_1_2"/>
    <property type="match status" value="1"/>
</dbReference>
<proteinExistence type="inferred from homology"/>
<comment type="caution">
    <text evidence="7">The sequence shown here is derived from an EMBL/GenBank/DDBJ whole genome shotgun (WGS) entry which is preliminary data.</text>
</comment>
<dbReference type="AlphaFoldDB" id="A0A1F5V5X0"/>
<accession>A0A1F5V5X0</accession>
<dbReference type="GO" id="GO:0008483">
    <property type="term" value="F:transaminase activity"/>
    <property type="evidence" value="ECO:0007669"/>
    <property type="project" value="UniProtKB-KW"/>
</dbReference>
<dbReference type="CDD" id="cd00609">
    <property type="entry name" value="AAT_like"/>
    <property type="match status" value="1"/>
</dbReference>
<comment type="similarity">
    <text evidence="2">Belongs to the class-I pyridoxal-phosphate-dependent aminotransferase family.</text>
</comment>
<dbReference type="InterPro" id="IPR004839">
    <property type="entry name" value="Aminotransferase_I/II_large"/>
</dbReference>
<evidence type="ECO:0000256" key="2">
    <source>
        <dbReference type="ARBA" id="ARBA00007441"/>
    </source>
</evidence>
<evidence type="ECO:0000256" key="3">
    <source>
        <dbReference type="ARBA" id="ARBA00022576"/>
    </source>
</evidence>
<sequence length="387" mass="43295">MEVMMLELSERVKAVGFSEIVKIRNQIMELRAKGAKIFQFEGGEPFLTTPEYVKEACWKAIQNNYTRYAPSSGIPDLIDSILKKVNESNHIPAAKENIIVVNGGAQGLFGSFQSSINPGDDVIVLSPYWTPIRDIIQLCQGNIVLANIWSMFAEGVKPVLQQVLTPKTKLIYVNSPHNPAGFMYERSHLQEIADFAKENNLIIISDEAYEHITYDTEHVSIASFPGMLERTITVFTFSKSYAMTGWRIGYTIAPEPYITGLRKITLTSSNGVNTPTQWAALAAMTTQSDLLEKNVLEYKKRRDLLINGLCSLGLDCEMSKGAFYAFPNIKKFDTDSWRFSKKILDEAHVATVPGLVFGPDGESHLRFSFSTSLETIEQGLESLKKIL</sequence>
<evidence type="ECO:0000256" key="5">
    <source>
        <dbReference type="ARBA" id="ARBA00022898"/>
    </source>
</evidence>
<dbReference type="PANTHER" id="PTHR46383">
    <property type="entry name" value="ASPARTATE AMINOTRANSFERASE"/>
    <property type="match status" value="1"/>
</dbReference>
<dbReference type="InterPro" id="IPR015422">
    <property type="entry name" value="PyrdxlP-dep_Trfase_small"/>
</dbReference>
<organism evidence="7 8">
    <name type="scientific">Candidatus Fischerbacteria bacterium RBG_13_37_8</name>
    <dbReference type="NCBI Taxonomy" id="1817863"/>
    <lineage>
        <taxon>Bacteria</taxon>
        <taxon>Candidatus Fischeribacteriota</taxon>
    </lineage>
</organism>
<evidence type="ECO:0000259" key="6">
    <source>
        <dbReference type="Pfam" id="PF00155"/>
    </source>
</evidence>
<keyword evidence="5" id="KW-0663">Pyridoxal phosphate</keyword>
<dbReference type="Proteomes" id="UP000178943">
    <property type="component" value="Unassembled WGS sequence"/>
</dbReference>
<protein>
    <submittedName>
        <fullName evidence="7">Aspartate aminotransferase</fullName>
    </submittedName>
</protein>
<dbReference type="InterPro" id="IPR015424">
    <property type="entry name" value="PyrdxlP-dep_Trfase"/>
</dbReference>
<evidence type="ECO:0000313" key="7">
    <source>
        <dbReference type="EMBL" id="OGF58814.1"/>
    </source>
</evidence>
<keyword evidence="3 7" id="KW-0032">Aminotransferase</keyword>
<comment type="cofactor">
    <cofactor evidence="1">
        <name>pyridoxal 5'-phosphate</name>
        <dbReference type="ChEBI" id="CHEBI:597326"/>
    </cofactor>
</comment>
<reference evidence="7 8" key="1">
    <citation type="journal article" date="2016" name="Nat. Commun.">
        <title>Thousands of microbial genomes shed light on interconnected biogeochemical processes in an aquifer system.</title>
        <authorList>
            <person name="Anantharaman K."/>
            <person name="Brown C.T."/>
            <person name="Hug L.A."/>
            <person name="Sharon I."/>
            <person name="Castelle C.J."/>
            <person name="Probst A.J."/>
            <person name="Thomas B.C."/>
            <person name="Singh A."/>
            <person name="Wilkins M.J."/>
            <person name="Karaoz U."/>
            <person name="Brodie E.L."/>
            <person name="Williams K.H."/>
            <person name="Hubbard S.S."/>
            <person name="Banfield J.F."/>
        </authorList>
    </citation>
    <scope>NUCLEOTIDE SEQUENCE [LARGE SCALE GENOMIC DNA]</scope>
</reference>
<dbReference type="PANTHER" id="PTHR46383:SF1">
    <property type="entry name" value="ASPARTATE AMINOTRANSFERASE"/>
    <property type="match status" value="1"/>
</dbReference>
<dbReference type="InterPro" id="IPR050596">
    <property type="entry name" value="AspAT/PAT-like"/>
</dbReference>
<dbReference type="FunFam" id="3.40.640.10:FF:000033">
    <property type="entry name" value="Aspartate aminotransferase"/>
    <property type="match status" value="1"/>
</dbReference>
<evidence type="ECO:0000256" key="4">
    <source>
        <dbReference type="ARBA" id="ARBA00022679"/>
    </source>
</evidence>
<evidence type="ECO:0000313" key="8">
    <source>
        <dbReference type="Proteomes" id="UP000178943"/>
    </source>
</evidence>
<gene>
    <name evidence="7" type="ORF">A2Y62_10030</name>
</gene>
<dbReference type="EMBL" id="MFGW01000232">
    <property type="protein sequence ID" value="OGF58814.1"/>
    <property type="molecule type" value="Genomic_DNA"/>
</dbReference>
<dbReference type="SUPFAM" id="SSF53383">
    <property type="entry name" value="PLP-dependent transferases"/>
    <property type="match status" value="1"/>
</dbReference>